<gene>
    <name evidence="1" type="ORF">GAP32_380</name>
</gene>
<dbReference type="Proteomes" id="UP000000457">
    <property type="component" value="Segment"/>
</dbReference>
<keyword evidence="2" id="KW-1185">Reference proteome</keyword>
<dbReference type="KEGG" id="vg:13994122"/>
<accession>K4F7P2</accession>
<dbReference type="RefSeq" id="YP_006987487.1">
    <property type="nucleotide sequence ID" value="NC_019401.1"/>
</dbReference>
<name>K4F7P2_9CAUD</name>
<reference evidence="1 2" key="1">
    <citation type="journal article" date="2014" name="Virology">
        <title>Supersize me: Cronobacter sakazakii phage GAP32.</title>
        <authorList>
            <person name="Abbasifar R."/>
            <person name="Griffiths M.W."/>
            <person name="Sabour P.M."/>
            <person name="Ackermann H.-W."/>
            <person name="Vandersteegen K."/>
            <person name="Lavigne R."/>
            <person name="Noben J.-P."/>
            <person name="Villa A.A."/>
            <person name="Abbasifar A."/>
            <person name="Nash J.H.E."/>
            <person name="Kropinski A.M."/>
        </authorList>
    </citation>
    <scope>NUCLEOTIDE SEQUENCE [LARGE SCALE GENOMIC DNA]</scope>
    <source>
        <strain evidence="1">GAP-32</strain>
    </source>
</reference>
<protein>
    <submittedName>
        <fullName evidence="1">Uncharacterized protein</fullName>
    </submittedName>
</protein>
<sequence length="185" mass="22440">MTEESTNWQDNQEVKHTDPNLNDAFIDYLADCYPDVMWSQTYVHWHSSVSEYCVYINDKWVDYVPEEYIFKAGFEHYKLWKDSWERSHQIETSMDLTRNYVQTCIEFCKEKGSVQSDYMDYVRYFASTVQNRVMSTEDQIFAVTRLLEWMERNSYEQGKVYLEELINELEQQPNKRHIRQGRSKV</sequence>
<proteinExistence type="predicted"/>
<evidence type="ECO:0000313" key="2">
    <source>
        <dbReference type="Proteomes" id="UP000000457"/>
    </source>
</evidence>
<evidence type="ECO:0000313" key="1">
    <source>
        <dbReference type="EMBL" id="AFC21832.1"/>
    </source>
</evidence>
<dbReference type="OrthoDB" id="27166at10239"/>
<organism evidence="1 2">
    <name type="scientific">Cronobacter phage vB_CsaM_GAP32</name>
    <dbReference type="NCBI Taxonomy" id="1141136"/>
    <lineage>
        <taxon>Viruses</taxon>
        <taxon>Duplodnaviria</taxon>
        <taxon>Heunggongvirae</taxon>
        <taxon>Uroviricota</taxon>
        <taxon>Caudoviricetes</taxon>
        <taxon>Mimasvirus</taxon>
        <taxon>Mimasvirus GAP32</taxon>
    </lineage>
</organism>
<dbReference type="EMBL" id="JN882285">
    <property type="protein sequence ID" value="AFC21832.1"/>
    <property type="molecule type" value="Genomic_DNA"/>
</dbReference>
<dbReference type="GeneID" id="13994122"/>